<dbReference type="EMBL" id="JACEFB010000058">
    <property type="protein sequence ID" value="MBA2227993.1"/>
    <property type="molecule type" value="Genomic_DNA"/>
</dbReference>
<accession>A0A7V9ADF7</accession>
<comment type="caution">
    <text evidence="1">The sequence shown here is derived from an EMBL/GenBank/DDBJ whole genome shotgun (WGS) entry which is preliminary data.</text>
</comment>
<organism evidence="1 2">
    <name type="scientific">Thermogemmata fonticola</name>
    <dbReference type="NCBI Taxonomy" id="2755323"/>
    <lineage>
        <taxon>Bacteria</taxon>
        <taxon>Pseudomonadati</taxon>
        <taxon>Planctomycetota</taxon>
        <taxon>Planctomycetia</taxon>
        <taxon>Gemmatales</taxon>
        <taxon>Gemmataceae</taxon>
        <taxon>Thermogemmata</taxon>
    </lineage>
</organism>
<dbReference type="AlphaFoldDB" id="A0A7V9ADF7"/>
<dbReference type="Pfam" id="PF13516">
    <property type="entry name" value="LRR_6"/>
    <property type="match status" value="1"/>
</dbReference>
<evidence type="ECO:0000313" key="2">
    <source>
        <dbReference type="Proteomes" id="UP000542342"/>
    </source>
</evidence>
<dbReference type="InterPro" id="IPR032675">
    <property type="entry name" value="LRR_dom_sf"/>
</dbReference>
<sequence>KALAQSPYLQNLTTLDVRDNEIGEAGREALRNSPYLRRCEIRL</sequence>
<feature type="non-terminal residue" evidence="1">
    <location>
        <position position="1"/>
    </location>
</feature>
<name>A0A7V9ADF7_9BACT</name>
<dbReference type="Gene3D" id="3.80.10.10">
    <property type="entry name" value="Ribonuclease Inhibitor"/>
    <property type="match status" value="1"/>
</dbReference>
<keyword evidence="2" id="KW-1185">Reference proteome</keyword>
<proteinExistence type="predicted"/>
<evidence type="ECO:0000313" key="1">
    <source>
        <dbReference type="EMBL" id="MBA2227993.1"/>
    </source>
</evidence>
<gene>
    <name evidence="1" type="ORF">H0921_17680</name>
</gene>
<reference evidence="1 2" key="1">
    <citation type="submission" date="2020-07" db="EMBL/GenBank/DDBJ databases">
        <title>Thermogemmata thermophila gen. nov., sp. nov., a novel moderate thermophilic planctomycete from a Kamchatka hot spring.</title>
        <authorList>
            <person name="Elcheninov A.G."/>
            <person name="Podosokorskaya O.A."/>
            <person name="Kovaleva O.L."/>
            <person name="Novikov A."/>
            <person name="Bonch-Osmolovskaya E.A."/>
            <person name="Toshchakov S.V."/>
            <person name="Kublanov I.V."/>
        </authorList>
    </citation>
    <scope>NUCLEOTIDE SEQUENCE [LARGE SCALE GENOMIC DNA]</scope>
    <source>
        <strain evidence="1 2">2918</strain>
    </source>
</reference>
<dbReference type="InterPro" id="IPR001611">
    <property type="entry name" value="Leu-rich_rpt"/>
</dbReference>
<protein>
    <submittedName>
        <fullName evidence="1">Uncharacterized protein</fullName>
    </submittedName>
</protein>
<dbReference type="Proteomes" id="UP000542342">
    <property type="component" value="Unassembled WGS sequence"/>
</dbReference>